<dbReference type="SUPFAM" id="SSF51182">
    <property type="entry name" value="RmlC-like cupins"/>
    <property type="match status" value="1"/>
</dbReference>
<comment type="caution">
    <text evidence="2">The sequence shown here is derived from an EMBL/GenBank/DDBJ whole genome shotgun (WGS) entry which is preliminary data.</text>
</comment>
<protein>
    <submittedName>
        <fullName evidence="2">Cupin</fullName>
    </submittedName>
</protein>
<dbReference type="InterPro" id="IPR014710">
    <property type="entry name" value="RmlC-like_jellyroll"/>
</dbReference>
<dbReference type="InterPro" id="IPR011051">
    <property type="entry name" value="RmlC_Cupin_sf"/>
</dbReference>
<accession>A0A0S7XLG8</accession>
<dbReference type="Pfam" id="PF07883">
    <property type="entry name" value="Cupin_2"/>
    <property type="match status" value="1"/>
</dbReference>
<dbReference type="PANTHER" id="PTHR37694:SF1">
    <property type="entry name" value="SLR8022 PROTEIN"/>
    <property type="match status" value="1"/>
</dbReference>
<proteinExistence type="predicted"/>
<dbReference type="CDD" id="cd02222">
    <property type="entry name" value="cupin_TM1459-like"/>
    <property type="match status" value="1"/>
</dbReference>
<dbReference type="Gene3D" id="2.60.120.10">
    <property type="entry name" value="Jelly Rolls"/>
    <property type="match status" value="1"/>
</dbReference>
<dbReference type="AlphaFoldDB" id="A0A0S7XLG8"/>
<sequence>MKIVNFKKVEVEEVKEPGSKGVTIRWLISQKDGAPNFAMRLFEVEPGGFTPYHKHPWEHEVFILQGKGILVTEEKNHPLKKDDAILVPPDENHQFKNDSDENFVFICLIPIEKEP</sequence>
<evidence type="ECO:0000313" key="3">
    <source>
        <dbReference type="Proteomes" id="UP000051861"/>
    </source>
</evidence>
<dbReference type="InterPro" id="IPR013096">
    <property type="entry name" value="Cupin_2"/>
</dbReference>
<dbReference type="PANTHER" id="PTHR37694">
    <property type="entry name" value="SLR8022 PROTEIN"/>
    <property type="match status" value="1"/>
</dbReference>
<evidence type="ECO:0000259" key="1">
    <source>
        <dbReference type="Pfam" id="PF07883"/>
    </source>
</evidence>
<dbReference type="Proteomes" id="UP000051861">
    <property type="component" value="Unassembled WGS sequence"/>
</dbReference>
<gene>
    <name evidence="2" type="ORF">AMJ44_14550</name>
</gene>
<reference evidence="2 3" key="1">
    <citation type="journal article" date="2015" name="Microbiome">
        <title>Genomic resolution of linkages in carbon, nitrogen, and sulfur cycling among widespread estuary sediment bacteria.</title>
        <authorList>
            <person name="Baker B.J."/>
            <person name="Lazar C.S."/>
            <person name="Teske A.P."/>
            <person name="Dick G.J."/>
        </authorList>
    </citation>
    <scope>NUCLEOTIDE SEQUENCE [LARGE SCALE GENOMIC DNA]</scope>
    <source>
        <strain evidence="2">DG_54_3</strain>
    </source>
</reference>
<evidence type="ECO:0000313" key="2">
    <source>
        <dbReference type="EMBL" id="KPJ63330.1"/>
    </source>
</evidence>
<dbReference type="EMBL" id="LIZX01000238">
    <property type="protein sequence ID" value="KPJ63330.1"/>
    <property type="molecule type" value="Genomic_DNA"/>
</dbReference>
<name>A0A0S7XLG8_UNCSA</name>
<organism evidence="2 3">
    <name type="scientific">candidate division WOR-1 bacterium DG_54_3</name>
    <dbReference type="NCBI Taxonomy" id="1703775"/>
    <lineage>
        <taxon>Bacteria</taxon>
        <taxon>Bacillati</taxon>
        <taxon>Saganbacteria</taxon>
    </lineage>
</organism>
<feature type="domain" description="Cupin type-2" evidence="1">
    <location>
        <begin position="41"/>
        <end position="108"/>
    </location>
</feature>